<keyword evidence="1" id="KW-1133">Transmembrane helix</keyword>
<dbReference type="GO" id="GO:0008654">
    <property type="term" value="P:phospholipid biosynthetic process"/>
    <property type="evidence" value="ECO:0007669"/>
    <property type="project" value="TreeGrafter"/>
</dbReference>
<feature type="transmembrane region" description="Helical" evidence="1">
    <location>
        <begin position="466"/>
        <end position="483"/>
    </location>
</feature>
<sequence>MQEQPTFRPLLVPWLYDLLLTLFSACLDIFFREVYPRSTWRIPRHEAVIIVAAPHANQFVDSILLMRILKEHAGRRVAFLIAEKSMRDPYIGPLAARMGALPVARAMDNIRPGQGEIYLAEPDGDRTVLRGRNVDFTALSVGSLIVLPRMGTESPGQQTIAQILGPEELILKEPFKSSKANEPLHEQLVTGTSYRVAPYVEQSSLYDTVFRDLSNGGCIGIFPEGGSHDRPSMLPLKAGVAIIALGALARDPDCKLTILPCGLSYFNPHKFRSRAVVEFGNPVKVNADQVVAFKKGGESKRHAVGSLLQTIQDALAAVTQQAPDHETLALVQATRRLYRPLRMKIPLPVAVEINRKLMAGYVQFKDEPQVVQLKQAVLDYNRELRALGIKDHQVERGSAKQKSPWLAALALVYRCGLLLTLGLATLPSLALFWPVFVTAKIISVRKQRKALAASVVKLKGRDVVSTWKILVAMGLAPVLYSWYTLVMTLWLHHCRCNGYYALLAPSALRADTYVPKTIPLPAFSAASFGVLVAISFAGLRFGETGVDIVKSLRPLFIVLWSRSGNVLIDIRVERQGLSTRVKEVVHAFGPESVRDLESKGMDTGALPDDDAIYESQFGASDKVEEFLDEQSASDNQIRGSSTGVDGYRYYGSAAANRLATRNSP</sequence>
<feature type="transmembrane region" description="Helical" evidence="1">
    <location>
        <begin position="518"/>
        <end position="541"/>
    </location>
</feature>
<evidence type="ECO:0000256" key="1">
    <source>
        <dbReference type="SAM" id="Phobius"/>
    </source>
</evidence>
<dbReference type="GO" id="GO:0004366">
    <property type="term" value="F:glycerol-3-phosphate O-acyltransferase activity"/>
    <property type="evidence" value="ECO:0007669"/>
    <property type="project" value="TreeGrafter"/>
</dbReference>
<dbReference type="PANTHER" id="PTHR31605:SF0">
    <property type="entry name" value="GLYCEROL-3-PHOSPHATE O-ACYLTRANSFERASE 1"/>
    <property type="match status" value="1"/>
</dbReference>
<evidence type="ECO:0000313" key="3">
    <source>
        <dbReference type="EMBL" id="KAL1584530.1"/>
    </source>
</evidence>
<proteinExistence type="predicted"/>
<dbReference type="SMART" id="SM00563">
    <property type="entry name" value="PlsC"/>
    <property type="match status" value="1"/>
</dbReference>
<feature type="domain" description="Phospholipid/glycerol acyltransferase" evidence="2">
    <location>
        <begin position="49"/>
        <end position="266"/>
    </location>
</feature>
<keyword evidence="1" id="KW-0472">Membrane</keyword>
<dbReference type="GO" id="GO:0016287">
    <property type="term" value="F:glycerone-phosphate O-acyltransferase activity"/>
    <property type="evidence" value="ECO:0007669"/>
    <property type="project" value="TreeGrafter"/>
</dbReference>
<evidence type="ECO:0000313" key="4">
    <source>
        <dbReference type="Proteomes" id="UP000803884"/>
    </source>
</evidence>
<keyword evidence="4" id="KW-1185">Reference proteome</keyword>
<gene>
    <name evidence="3" type="ORF">WHR41_07084</name>
</gene>
<dbReference type="RefSeq" id="XP_069227636.1">
    <property type="nucleotide sequence ID" value="XM_069375689.1"/>
</dbReference>
<dbReference type="AlphaFoldDB" id="A0AB34KMH3"/>
<evidence type="ECO:0000259" key="2">
    <source>
        <dbReference type="SMART" id="SM00563"/>
    </source>
</evidence>
<comment type="caution">
    <text evidence="3">The sequence shown here is derived from an EMBL/GenBank/DDBJ whole genome shotgun (WGS) entry which is preliminary data.</text>
</comment>
<dbReference type="SUPFAM" id="SSF69593">
    <property type="entry name" value="Glycerol-3-phosphate (1)-acyltransferase"/>
    <property type="match status" value="1"/>
</dbReference>
<dbReference type="InterPro" id="IPR052744">
    <property type="entry name" value="GPAT/DAPAT"/>
</dbReference>
<name>A0AB34KMH3_9PEZI</name>
<reference evidence="3 4" key="1">
    <citation type="journal article" date="2020" name="Microbiol. Resour. Announc.">
        <title>Draft Genome Sequence of a Cladosporium Species Isolated from the Mesophotic Ascidian Didemnum maculosum.</title>
        <authorList>
            <person name="Gioti A."/>
            <person name="Siaperas R."/>
            <person name="Nikolaivits E."/>
            <person name="Le Goff G."/>
            <person name="Ouazzani J."/>
            <person name="Kotoulas G."/>
            <person name="Topakas E."/>
        </authorList>
    </citation>
    <scope>NUCLEOTIDE SEQUENCE [LARGE SCALE GENOMIC DNA]</scope>
    <source>
        <strain evidence="3 4">TM138-S3</strain>
    </source>
</reference>
<dbReference type="Proteomes" id="UP000803884">
    <property type="component" value="Unassembled WGS sequence"/>
</dbReference>
<dbReference type="GeneID" id="96008527"/>
<dbReference type="PANTHER" id="PTHR31605">
    <property type="entry name" value="GLYCEROL-3-PHOSPHATE O-ACYLTRANSFERASE 1"/>
    <property type="match status" value="1"/>
</dbReference>
<dbReference type="EMBL" id="JAAQHG020000025">
    <property type="protein sequence ID" value="KAL1584530.1"/>
    <property type="molecule type" value="Genomic_DNA"/>
</dbReference>
<protein>
    <recommendedName>
        <fullName evidence="2">Phospholipid/glycerol acyltransferase domain-containing protein</fullName>
    </recommendedName>
</protein>
<organism evidence="3 4">
    <name type="scientific">Cladosporium halotolerans</name>
    <dbReference type="NCBI Taxonomy" id="1052096"/>
    <lineage>
        <taxon>Eukaryota</taxon>
        <taxon>Fungi</taxon>
        <taxon>Dikarya</taxon>
        <taxon>Ascomycota</taxon>
        <taxon>Pezizomycotina</taxon>
        <taxon>Dothideomycetes</taxon>
        <taxon>Dothideomycetidae</taxon>
        <taxon>Cladosporiales</taxon>
        <taxon>Cladosporiaceae</taxon>
        <taxon>Cladosporium</taxon>
    </lineage>
</organism>
<dbReference type="InterPro" id="IPR002123">
    <property type="entry name" value="Plipid/glycerol_acylTrfase"/>
</dbReference>
<accession>A0AB34KMH3</accession>
<keyword evidence="1" id="KW-0812">Transmembrane</keyword>